<dbReference type="Gene3D" id="3.40.50.300">
    <property type="entry name" value="P-loop containing nucleotide triphosphate hydrolases"/>
    <property type="match status" value="1"/>
</dbReference>
<dbReference type="Proteomes" id="UP000015688">
    <property type="component" value="Unassembled WGS sequence"/>
</dbReference>
<keyword evidence="6 7" id="KW-0472">Membrane</keyword>
<gene>
    <name evidence="8" type="ORF">C672_3552</name>
</gene>
<dbReference type="InterPro" id="IPR027417">
    <property type="entry name" value="P-loop_NTPase"/>
</dbReference>
<evidence type="ECO:0000256" key="7">
    <source>
        <dbReference type="SAM" id="Phobius"/>
    </source>
</evidence>
<evidence type="ECO:0000313" key="8">
    <source>
        <dbReference type="EMBL" id="EQK39965.1"/>
    </source>
</evidence>
<dbReference type="PATRIC" id="fig|1233171.3.peg.3420"/>
<keyword evidence="4 7" id="KW-0812">Transmembrane</keyword>
<evidence type="ECO:0000256" key="2">
    <source>
        <dbReference type="ARBA" id="ARBA00008806"/>
    </source>
</evidence>
<dbReference type="NCBIfam" id="NF045973">
    <property type="entry name" value="conju_CD1115"/>
    <property type="match status" value="1"/>
</dbReference>
<sequence>MNIECNQWKKKILNKYVFLSIYFLIVIATTLVLNFVLNAVNSIPTLINTLKNFTVENQVNPLSVISWKWIFIFQLKFWFIYILAFAIITVSVFLKLYKVNSAFKDINKGTKGTARWTTIEEIKETYKPIPDNDKEYEGESGIPIVHYEDNLYVDTNNTNTLVVASTQSGKTELYSYPSLDVVMRAKVKDSIIVTDIKGDMLKNTRKDFVKYGYEVHVLNLINPYLSIGFNPLERIKQAYIKGDYAKAGMLCNTFTYSIFHNPNSKEPMWEESAMALVNALILAVCDINIKQNTLEKITIYTVVMMLTDLGTKFDEDGHCELESFFESLESTSPARLQYSTVKFSEGKTRSGIFTLAMAKLKNYTSEAIAKMTAVNTFDIEELAYGEKPIALFIIYPDWDDSYYNIISTFLKQVSAVLAEKATLSKESTLPRKVRHLFEEVANIPAIEGLDRALAVGLSRGLLYTLVIQNVAQLEEKYGERMTKSLLGNCGNQIYIMSDEMEDAEAFSAKLGTKTVVTSDRNGEEFSIEKTISEKEDNRALMMPDELRKLKKGEWVVLRTKKREDLNKNRVQPNPIYASMKDGTQMLHRYEYLIHRFNHKMTFDELGIEADHQYIDLKKLIINFEDKYKEDEIYNSKNSEKEDCNINENENIEVEYKTLITDLISTDKYDYIKIVAEKYLSDEDYQNFIQIKYIGELQEFFNAPDKIDIYNKIEKHLS</sequence>
<reference evidence="8 9" key="1">
    <citation type="submission" date="2013-06" db="EMBL/GenBank/DDBJ databases">
        <authorList>
            <person name="Walk S."/>
            <person name="Aronoff D."/>
            <person name="Young V.Y."/>
            <person name="Marsh J."/>
            <person name="Harrison L."/>
            <person name="Daugherty S.C."/>
            <person name="Shefchek K.A."/>
            <person name="Hine E.E."/>
            <person name="Tallon L.J."/>
            <person name="Sadzewicz L.K."/>
            <person name="Rasko D.A."/>
        </authorList>
    </citation>
    <scope>NUCLEOTIDE SEQUENCE [LARGE SCALE GENOMIC DNA]</scope>
    <source>
        <strain evidence="8 9">ATCC 638</strain>
    </source>
</reference>
<accession>T4VFS1</accession>
<organism evidence="8 9">
    <name type="scientific">Paraclostridium bifermentans ATCC 638 = DSM 14991</name>
    <dbReference type="NCBI Taxonomy" id="1233171"/>
    <lineage>
        <taxon>Bacteria</taxon>
        <taxon>Bacillati</taxon>
        <taxon>Bacillota</taxon>
        <taxon>Clostridia</taxon>
        <taxon>Peptostreptococcales</taxon>
        <taxon>Peptostreptococcaceae</taxon>
        <taxon>Paraclostridium</taxon>
    </lineage>
</organism>
<dbReference type="InterPro" id="IPR003688">
    <property type="entry name" value="TraG/VirD4"/>
</dbReference>
<evidence type="ECO:0000256" key="6">
    <source>
        <dbReference type="ARBA" id="ARBA00023136"/>
    </source>
</evidence>
<evidence type="ECO:0000256" key="5">
    <source>
        <dbReference type="ARBA" id="ARBA00022989"/>
    </source>
</evidence>
<comment type="subcellular location">
    <subcellularLocation>
        <location evidence="1">Cell membrane</location>
        <topology evidence="1">Multi-pass membrane protein</topology>
    </subcellularLocation>
</comment>
<feature type="transmembrane region" description="Helical" evidence="7">
    <location>
        <begin position="69"/>
        <end position="94"/>
    </location>
</feature>
<dbReference type="CDD" id="cd01127">
    <property type="entry name" value="TrwB_TraG_TraD_VirD4"/>
    <property type="match status" value="1"/>
</dbReference>
<dbReference type="EMBL" id="AVNC01000022">
    <property type="protein sequence ID" value="EQK39965.1"/>
    <property type="molecule type" value="Genomic_DNA"/>
</dbReference>
<feature type="transmembrane region" description="Helical" evidence="7">
    <location>
        <begin position="16"/>
        <end position="37"/>
    </location>
</feature>
<dbReference type="GO" id="GO:0005886">
    <property type="term" value="C:plasma membrane"/>
    <property type="evidence" value="ECO:0007669"/>
    <property type="project" value="UniProtKB-SubCell"/>
</dbReference>
<dbReference type="GeneID" id="67474480"/>
<evidence type="ECO:0000313" key="9">
    <source>
        <dbReference type="Proteomes" id="UP000015688"/>
    </source>
</evidence>
<protein>
    <submittedName>
        <fullName evidence="8">Type IV secretory system Conjugative DNA transfer family protein</fullName>
    </submittedName>
</protein>
<dbReference type="Pfam" id="PF02534">
    <property type="entry name" value="T4SS-DNA_transf"/>
    <property type="match status" value="1"/>
</dbReference>
<keyword evidence="5 7" id="KW-1133">Transmembrane helix</keyword>
<evidence type="ECO:0000256" key="3">
    <source>
        <dbReference type="ARBA" id="ARBA00022475"/>
    </source>
</evidence>
<evidence type="ECO:0000256" key="4">
    <source>
        <dbReference type="ARBA" id="ARBA00022692"/>
    </source>
</evidence>
<dbReference type="AlphaFoldDB" id="T4VFS1"/>
<dbReference type="SUPFAM" id="SSF52540">
    <property type="entry name" value="P-loop containing nucleoside triphosphate hydrolases"/>
    <property type="match status" value="1"/>
</dbReference>
<dbReference type="PANTHER" id="PTHR37937">
    <property type="entry name" value="CONJUGATIVE TRANSFER: DNA TRANSPORT"/>
    <property type="match status" value="1"/>
</dbReference>
<dbReference type="RefSeq" id="WP_021434433.1">
    <property type="nucleotide sequence ID" value="NZ_AVNC01000022.1"/>
</dbReference>
<evidence type="ECO:0000256" key="1">
    <source>
        <dbReference type="ARBA" id="ARBA00004651"/>
    </source>
</evidence>
<name>T4VFS1_PARBF</name>
<dbReference type="InterPro" id="IPR051539">
    <property type="entry name" value="T4SS-coupling_protein"/>
</dbReference>
<comment type="caution">
    <text evidence="8">The sequence shown here is derived from an EMBL/GenBank/DDBJ whole genome shotgun (WGS) entry which is preliminary data.</text>
</comment>
<comment type="similarity">
    <text evidence="2">Belongs to the VirD4/TraG family.</text>
</comment>
<proteinExistence type="inferred from homology"/>
<keyword evidence="3" id="KW-1003">Cell membrane</keyword>
<dbReference type="PANTHER" id="PTHR37937:SF1">
    <property type="entry name" value="CONJUGATIVE TRANSFER: DNA TRANSPORT"/>
    <property type="match status" value="1"/>
</dbReference>